<dbReference type="InterPro" id="IPR036388">
    <property type="entry name" value="WH-like_DNA-bd_sf"/>
</dbReference>
<evidence type="ECO:0000313" key="6">
    <source>
        <dbReference type="Proteomes" id="UP001139319"/>
    </source>
</evidence>
<dbReference type="Pfam" id="PF03965">
    <property type="entry name" value="Penicillinase_R"/>
    <property type="match status" value="1"/>
</dbReference>
<dbReference type="InterPro" id="IPR036390">
    <property type="entry name" value="WH_DNA-bd_sf"/>
</dbReference>
<dbReference type="GO" id="GO:0045892">
    <property type="term" value="P:negative regulation of DNA-templated transcription"/>
    <property type="evidence" value="ECO:0007669"/>
    <property type="project" value="InterPro"/>
</dbReference>
<protein>
    <submittedName>
        <fullName evidence="5">BlaI/MecI/CopY family transcriptional regulator</fullName>
    </submittedName>
</protein>
<dbReference type="Gene3D" id="1.10.10.10">
    <property type="entry name" value="Winged helix-like DNA-binding domain superfamily/Winged helix DNA-binding domain"/>
    <property type="match status" value="1"/>
</dbReference>
<reference evidence="5" key="1">
    <citation type="submission" date="2022-05" db="EMBL/GenBank/DDBJ databases">
        <authorList>
            <person name="Sun H.-N."/>
        </authorList>
    </citation>
    <scope>NUCLEOTIDE SEQUENCE</scope>
    <source>
        <strain evidence="5">HB14</strain>
    </source>
</reference>
<comment type="similarity">
    <text evidence="1">Belongs to the BlaI transcriptional regulatory family.</text>
</comment>
<name>A0A9X2KUY6_9GAMM</name>
<sequence>MKRPTQSEWEILSILWAEKEATAQTVNDRLNQHKQVSYTGTLKLMQLMHQKGLLERERVGRSHVYRPLIEESDAKSSLLDNVVQSTFGGSASNLVMSLLGNKKVSRREIDDIRAFLDDLEDKQ</sequence>
<evidence type="ECO:0000256" key="4">
    <source>
        <dbReference type="ARBA" id="ARBA00023163"/>
    </source>
</evidence>
<keyword evidence="3" id="KW-0238">DNA-binding</keyword>
<gene>
    <name evidence="5" type="ORF">M6D89_13720</name>
</gene>
<organism evidence="5 6">
    <name type="scientific">Gilvimarinus xylanilyticus</name>
    <dbReference type="NCBI Taxonomy" id="2944139"/>
    <lineage>
        <taxon>Bacteria</taxon>
        <taxon>Pseudomonadati</taxon>
        <taxon>Pseudomonadota</taxon>
        <taxon>Gammaproteobacteria</taxon>
        <taxon>Cellvibrionales</taxon>
        <taxon>Cellvibrionaceae</taxon>
        <taxon>Gilvimarinus</taxon>
    </lineage>
</organism>
<accession>A0A9X2KUY6</accession>
<dbReference type="PIRSF" id="PIRSF019455">
    <property type="entry name" value="CopR_AtkY"/>
    <property type="match status" value="1"/>
</dbReference>
<comment type="caution">
    <text evidence="5">The sequence shown here is derived from an EMBL/GenBank/DDBJ whole genome shotgun (WGS) entry which is preliminary data.</text>
</comment>
<evidence type="ECO:0000256" key="1">
    <source>
        <dbReference type="ARBA" id="ARBA00011046"/>
    </source>
</evidence>
<keyword evidence="6" id="KW-1185">Reference proteome</keyword>
<proteinExistence type="inferred from homology"/>
<dbReference type="GO" id="GO:0003677">
    <property type="term" value="F:DNA binding"/>
    <property type="evidence" value="ECO:0007669"/>
    <property type="project" value="UniProtKB-KW"/>
</dbReference>
<evidence type="ECO:0000313" key="5">
    <source>
        <dbReference type="EMBL" id="MCP8900358.1"/>
    </source>
</evidence>
<dbReference type="InterPro" id="IPR005650">
    <property type="entry name" value="BlaI_family"/>
</dbReference>
<dbReference type="AlphaFoldDB" id="A0A9X2KUY6"/>
<keyword evidence="4" id="KW-0804">Transcription</keyword>
<evidence type="ECO:0000256" key="3">
    <source>
        <dbReference type="ARBA" id="ARBA00023125"/>
    </source>
</evidence>
<dbReference type="RefSeq" id="WP_253968653.1">
    <property type="nucleotide sequence ID" value="NZ_JAMFTH010000005.1"/>
</dbReference>
<evidence type="ECO:0000256" key="2">
    <source>
        <dbReference type="ARBA" id="ARBA00023015"/>
    </source>
</evidence>
<dbReference type="Gene3D" id="1.10.4040.10">
    <property type="entry name" value="Penicillinase repressor domain"/>
    <property type="match status" value="1"/>
</dbReference>
<dbReference type="Proteomes" id="UP001139319">
    <property type="component" value="Unassembled WGS sequence"/>
</dbReference>
<dbReference type="SUPFAM" id="SSF46785">
    <property type="entry name" value="Winged helix' DNA-binding domain"/>
    <property type="match status" value="1"/>
</dbReference>
<dbReference type="EMBL" id="JAMFTH010000005">
    <property type="protein sequence ID" value="MCP8900358.1"/>
    <property type="molecule type" value="Genomic_DNA"/>
</dbReference>
<keyword evidence="2" id="KW-0805">Transcription regulation</keyword>
<reference evidence="5" key="2">
    <citation type="submission" date="2023-01" db="EMBL/GenBank/DDBJ databases">
        <title>Gilvimarinus xylanilyticus HB14 isolated from Caulerpa lentillifera aquaculture base in Hainan, China.</title>
        <authorList>
            <person name="Zhang Y.-J."/>
        </authorList>
    </citation>
    <scope>NUCLEOTIDE SEQUENCE</scope>
    <source>
        <strain evidence="5">HB14</strain>
    </source>
</reference>